<accession>A0ABS8DSN3</accession>
<dbReference type="RefSeq" id="WP_227389918.1">
    <property type="nucleotide sequence ID" value="NZ_JBHSCJ010000004.1"/>
</dbReference>
<organism evidence="1 2">
    <name type="scientific">Vreelandella malpeensis</name>
    <dbReference type="NCBI Taxonomy" id="1172368"/>
    <lineage>
        <taxon>Bacteria</taxon>
        <taxon>Pseudomonadati</taxon>
        <taxon>Pseudomonadota</taxon>
        <taxon>Gammaproteobacteria</taxon>
        <taxon>Oceanospirillales</taxon>
        <taxon>Halomonadaceae</taxon>
        <taxon>Vreelandella</taxon>
    </lineage>
</organism>
<proteinExistence type="predicted"/>
<evidence type="ECO:0000313" key="2">
    <source>
        <dbReference type="Proteomes" id="UP001319882"/>
    </source>
</evidence>
<evidence type="ECO:0000313" key="1">
    <source>
        <dbReference type="EMBL" id="MCB8889251.1"/>
    </source>
</evidence>
<keyword evidence="2" id="KW-1185">Reference proteome</keyword>
<dbReference type="Pfam" id="PF11390">
    <property type="entry name" value="FdsD"/>
    <property type="match status" value="1"/>
</dbReference>
<dbReference type="Proteomes" id="UP001319882">
    <property type="component" value="Unassembled WGS sequence"/>
</dbReference>
<protein>
    <submittedName>
        <fullName evidence="1">Formate dehydrogenase subunit delta</fullName>
    </submittedName>
</protein>
<dbReference type="EMBL" id="WHVL01000003">
    <property type="protein sequence ID" value="MCB8889251.1"/>
    <property type="molecule type" value="Genomic_DNA"/>
</dbReference>
<dbReference type="InterPro" id="IPR021074">
    <property type="entry name" value="Formate_DH_dsu"/>
</dbReference>
<reference evidence="1 2" key="1">
    <citation type="journal article" date="2021" name="Sci. Rep.">
        <title>Genome analysis of a halophilic bacterium Halomonas malpeensis YU-PRIM-29(T) reveals its exopolysaccharide and pigment producing capabilities.</title>
        <authorList>
            <person name="Athmika"/>
            <person name="Ghate S.D."/>
            <person name="Arun A.B."/>
            <person name="Rao S.S."/>
            <person name="Kumar S.T.A."/>
            <person name="Kandiyil M.K."/>
            <person name="Saptami K."/>
            <person name="Rekha P.D."/>
        </authorList>
    </citation>
    <scope>NUCLEOTIDE SEQUENCE [LARGE SCALE GENOMIC DNA]</scope>
    <source>
        <strain evidence="2">prim 29</strain>
    </source>
</reference>
<gene>
    <name evidence="1" type="ORF">GEV37_09025</name>
</gene>
<name>A0ABS8DSN3_9GAMM</name>
<sequence length="81" mass="8887">MSAHPDDNLISMLNQIALNLGGGRDEESAATATCRHVETFWARPMKQRLMASLARPETGLSATAHRAATLLAKRQEERRTG</sequence>
<comment type="caution">
    <text evidence="1">The sequence shown here is derived from an EMBL/GenBank/DDBJ whole genome shotgun (WGS) entry which is preliminary data.</text>
</comment>